<reference evidence="2" key="1">
    <citation type="submission" date="2021-02" db="EMBL/GenBank/DDBJ databases">
        <authorList>
            <person name="Dougan E. K."/>
            <person name="Rhodes N."/>
            <person name="Thang M."/>
            <person name="Chan C."/>
        </authorList>
    </citation>
    <scope>NUCLEOTIDE SEQUENCE</scope>
</reference>
<dbReference type="AlphaFoldDB" id="A0A812YE98"/>
<sequence length="191" mass="20544">VQGDRAERDRAAQPQAKLLRLPEDLPTSGQGSVPEFSEIVDKARRLMGPEPTDGSSQRHRATSSTASDLRGSGARDRRTDQQERGRSNMEQAADVGTSSAGRDLGLSNSLTGARDVVPSSDARRDEDGRDEHTRSRRQVSLKEADQASRGRRQSGAAAANALDEEIYSKALKLMGPDAVQRPAALAREPGT</sequence>
<comment type="caution">
    <text evidence="2">The sequence shown here is derived from an EMBL/GenBank/DDBJ whole genome shotgun (WGS) entry which is preliminary data.</text>
</comment>
<accession>A0A812YE98</accession>
<feature type="region of interest" description="Disordered" evidence="1">
    <location>
        <begin position="1"/>
        <end position="160"/>
    </location>
</feature>
<feature type="compositionally biased region" description="Polar residues" evidence="1">
    <location>
        <begin position="96"/>
        <end position="111"/>
    </location>
</feature>
<feature type="compositionally biased region" description="Basic and acidic residues" evidence="1">
    <location>
        <begin position="73"/>
        <end position="87"/>
    </location>
</feature>
<gene>
    <name evidence="2" type="primary">SHOC2</name>
    <name evidence="2" type="ORF">SNEC2469_LOCUS22806</name>
</gene>
<protein>
    <submittedName>
        <fullName evidence="2">SHOC2 protein</fullName>
    </submittedName>
</protein>
<feature type="compositionally biased region" description="Basic and acidic residues" evidence="1">
    <location>
        <begin position="121"/>
        <end position="133"/>
    </location>
</feature>
<proteinExistence type="predicted"/>
<organism evidence="2 3">
    <name type="scientific">Symbiodinium necroappetens</name>
    <dbReference type="NCBI Taxonomy" id="1628268"/>
    <lineage>
        <taxon>Eukaryota</taxon>
        <taxon>Sar</taxon>
        <taxon>Alveolata</taxon>
        <taxon>Dinophyceae</taxon>
        <taxon>Suessiales</taxon>
        <taxon>Symbiodiniaceae</taxon>
        <taxon>Symbiodinium</taxon>
    </lineage>
</organism>
<evidence type="ECO:0000313" key="2">
    <source>
        <dbReference type="EMBL" id="CAE7778732.1"/>
    </source>
</evidence>
<evidence type="ECO:0000256" key="1">
    <source>
        <dbReference type="SAM" id="MobiDB-lite"/>
    </source>
</evidence>
<dbReference type="Proteomes" id="UP000601435">
    <property type="component" value="Unassembled WGS sequence"/>
</dbReference>
<name>A0A812YE98_9DINO</name>
<evidence type="ECO:0000313" key="3">
    <source>
        <dbReference type="Proteomes" id="UP000601435"/>
    </source>
</evidence>
<keyword evidence="3" id="KW-1185">Reference proteome</keyword>
<dbReference type="EMBL" id="CAJNJA010041870">
    <property type="protein sequence ID" value="CAE7778732.1"/>
    <property type="molecule type" value="Genomic_DNA"/>
</dbReference>
<feature type="compositionally biased region" description="Basic and acidic residues" evidence="1">
    <location>
        <begin position="1"/>
        <end position="11"/>
    </location>
</feature>
<dbReference type="OrthoDB" id="412804at2759"/>
<feature type="non-terminal residue" evidence="2">
    <location>
        <position position="1"/>
    </location>
</feature>